<dbReference type="PANTHER" id="PTHR30134:SF2">
    <property type="entry name" value="HYDROGENASE MATURATION FACTOR HYPB"/>
    <property type="match status" value="1"/>
</dbReference>
<keyword evidence="5" id="KW-0378">Hydrolase</keyword>
<dbReference type="InterPro" id="IPR004392">
    <property type="entry name" value="Hyd_mat_HypB"/>
</dbReference>
<keyword evidence="6" id="KW-0862">Zinc</keyword>
<keyword evidence="4" id="KW-0547">Nucleotide-binding</keyword>
<dbReference type="AlphaFoldDB" id="A0A0F9MID4"/>
<evidence type="ECO:0000256" key="3">
    <source>
        <dbReference type="ARBA" id="ARBA00022723"/>
    </source>
</evidence>
<evidence type="ECO:0000313" key="9">
    <source>
        <dbReference type="EMBL" id="KKM68932.1"/>
    </source>
</evidence>
<dbReference type="NCBIfam" id="TIGR00073">
    <property type="entry name" value="hypB"/>
    <property type="match status" value="1"/>
</dbReference>
<evidence type="ECO:0000259" key="8">
    <source>
        <dbReference type="Pfam" id="PF02492"/>
    </source>
</evidence>
<dbReference type="GO" id="GO:0003924">
    <property type="term" value="F:GTPase activity"/>
    <property type="evidence" value="ECO:0007669"/>
    <property type="project" value="InterPro"/>
</dbReference>
<keyword evidence="7" id="KW-0342">GTP-binding</keyword>
<accession>A0A0F9MID4</accession>
<gene>
    <name evidence="9" type="ORF">LCGC14_1455920</name>
</gene>
<dbReference type="GO" id="GO:0051604">
    <property type="term" value="P:protein maturation"/>
    <property type="evidence" value="ECO:0007669"/>
    <property type="project" value="InterPro"/>
</dbReference>
<proteinExistence type="inferred from homology"/>
<evidence type="ECO:0000256" key="2">
    <source>
        <dbReference type="ARBA" id="ARBA00022596"/>
    </source>
</evidence>
<dbReference type="InterPro" id="IPR027417">
    <property type="entry name" value="P-loop_NTPase"/>
</dbReference>
<dbReference type="GO" id="GO:0016151">
    <property type="term" value="F:nickel cation binding"/>
    <property type="evidence" value="ECO:0007669"/>
    <property type="project" value="InterPro"/>
</dbReference>
<evidence type="ECO:0000256" key="5">
    <source>
        <dbReference type="ARBA" id="ARBA00022801"/>
    </source>
</evidence>
<evidence type="ECO:0000256" key="6">
    <source>
        <dbReference type="ARBA" id="ARBA00022833"/>
    </source>
</evidence>
<feature type="domain" description="CobW/HypB/UreG nucleotide-binding" evidence="8">
    <location>
        <begin position="61"/>
        <end position="219"/>
    </location>
</feature>
<keyword evidence="2" id="KW-0533">Nickel</keyword>
<comment type="similarity">
    <text evidence="1">Belongs to the SIMIBI class G3E GTPase family. HypB/HupM subfamily.</text>
</comment>
<evidence type="ECO:0000256" key="1">
    <source>
        <dbReference type="ARBA" id="ARBA00006211"/>
    </source>
</evidence>
<keyword evidence="3" id="KW-0479">Metal-binding</keyword>
<dbReference type="GO" id="GO:0005525">
    <property type="term" value="F:GTP binding"/>
    <property type="evidence" value="ECO:0007669"/>
    <property type="project" value="UniProtKB-KW"/>
</dbReference>
<organism evidence="9">
    <name type="scientific">marine sediment metagenome</name>
    <dbReference type="NCBI Taxonomy" id="412755"/>
    <lineage>
        <taxon>unclassified sequences</taxon>
        <taxon>metagenomes</taxon>
        <taxon>ecological metagenomes</taxon>
    </lineage>
</organism>
<reference evidence="9" key="1">
    <citation type="journal article" date="2015" name="Nature">
        <title>Complex archaea that bridge the gap between prokaryotes and eukaryotes.</title>
        <authorList>
            <person name="Spang A."/>
            <person name="Saw J.H."/>
            <person name="Jorgensen S.L."/>
            <person name="Zaremba-Niedzwiedzka K."/>
            <person name="Martijn J."/>
            <person name="Lind A.E."/>
            <person name="van Eijk R."/>
            <person name="Schleper C."/>
            <person name="Guy L."/>
            <person name="Ettema T.J."/>
        </authorList>
    </citation>
    <scope>NUCLEOTIDE SEQUENCE</scope>
</reference>
<evidence type="ECO:0000256" key="7">
    <source>
        <dbReference type="ARBA" id="ARBA00023134"/>
    </source>
</evidence>
<comment type="caution">
    <text evidence="9">The sequence shown here is derived from an EMBL/GenBank/DDBJ whole genome shotgun (WGS) entry which is preliminary data.</text>
</comment>
<dbReference type="PANTHER" id="PTHR30134">
    <property type="entry name" value="HYDROGENASE PROTEIN ASSEMBLY PROTEIN, NICKEL CHAPERONE"/>
    <property type="match status" value="1"/>
</dbReference>
<dbReference type="EMBL" id="LAZR01010079">
    <property type="protein sequence ID" value="KKM68932.1"/>
    <property type="molecule type" value="Genomic_DNA"/>
</dbReference>
<dbReference type="InterPro" id="IPR003495">
    <property type="entry name" value="CobW/HypB/UreG_nucleotide-bd"/>
</dbReference>
<dbReference type="PIRSF" id="PIRSF005624">
    <property type="entry name" value="Ni-bind_GTPase"/>
    <property type="match status" value="1"/>
</dbReference>
<dbReference type="SUPFAM" id="SSF52540">
    <property type="entry name" value="P-loop containing nucleoside triphosphate hydrolases"/>
    <property type="match status" value="1"/>
</dbReference>
<dbReference type="Gene3D" id="3.40.50.300">
    <property type="entry name" value="P-loop containing nucleotide triphosphate hydrolases"/>
    <property type="match status" value="1"/>
</dbReference>
<name>A0A0F9MID4_9ZZZZ</name>
<protein>
    <recommendedName>
        <fullName evidence="8">CobW/HypB/UreG nucleotide-binding domain-containing protein</fullName>
    </recommendedName>
</protein>
<dbReference type="GO" id="GO:0008270">
    <property type="term" value="F:zinc ion binding"/>
    <property type="evidence" value="ECO:0007669"/>
    <property type="project" value="TreeGrafter"/>
</dbReference>
<dbReference type="Pfam" id="PF02492">
    <property type="entry name" value="cobW"/>
    <property type="match status" value="1"/>
</dbReference>
<evidence type="ECO:0000256" key="4">
    <source>
        <dbReference type="ARBA" id="ARBA00022741"/>
    </source>
</evidence>
<sequence length="238" mass="26948">MTDKRERDIHRIKELESINLASEEMRDLVIETKKKVEKDNDLLAKQINEELVKNNIKSIDIVGAIGAGKTALLEKMCGILTPKYRILVICGDITTRVDADRIEKHNVETIQINTGRECALNAYHIYQIIKNKDLQNYDLIFVENVGNLICPSDFQLGTDKRITVVSTTEGEWVIEKHPMLFKMSKIAVINKIDLAERLGTSIDKMINDAKTINPDIEVITTSAKFGKNIDKLIDALEL</sequence>